<feature type="domain" description="RNA polymerase sigma factor 70 region 4 type 2" evidence="1">
    <location>
        <begin position="14"/>
        <end position="43"/>
    </location>
</feature>
<dbReference type="EMBL" id="SZZP01000028">
    <property type="protein sequence ID" value="TKV74084.1"/>
    <property type="molecule type" value="Genomic_DNA"/>
</dbReference>
<dbReference type="GO" id="GO:0006352">
    <property type="term" value="P:DNA-templated transcription initiation"/>
    <property type="evidence" value="ECO:0007669"/>
    <property type="project" value="InterPro"/>
</dbReference>
<gene>
    <name evidence="3" type="ORF">FDV58_34425</name>
    <name evidence="2" type="ORF">FDV58_39405</name>
</gene>
<protein>
    <recommendedName>
        <fullName evidence="1">RNA polymerase sigma factor 70 region 4 type 2 domain-containing protein</fullName>
    </recommendedName>
</protein>
<name>A0A4U6RI20_BRAEL</name>
<feature type="non-terminal residue" evidence="3">
    <location>
        <position position="44"/>
    </location>
</feature>
<accession>A0A4U6RI20</accession>
<evidence type="ECO:0000259" key="1">
    <source>
        <dbReference type="Pfam" id="PF08281"/>
    </source>
</evidence>
<dbReference type="SUPFAM" id="SSF88659">
    <property type="entry name" value="Sigma3 and sigma4 domains of RNA polymerase sigma factors"/>
    <property type="match status" value="1"/>
</dbReference>
<dbReference type="EMBL" id="SZZP01000044">
    <property type="protein sequence ID" value="TKV71683.1"/>
    <property type="molecule type" value="Genomic_DNA"/>
</dbReference>
<dbReference type="Pfam" id="PF08281">
    <property type="entry name" value="Sigma70_r4_2"/>
    <property type="match status" value="1"/>
</dbReference>
<dbReference type="InterPro" id="IPR036388">
    <property type="entry name" value="WH-like_DNA-bd_sf"/>
</dbReference>
<evidence type="ECO:0000313" key="3">
    <source>
        <dbReference type="EMBL" id="TKV74084.1"/>
    </source>
</evidence>
<comment type="caution">
    <text evidence="3">The sequence shown here is derived from an EMBL/GenBank/DDBJ whole genome shotgun (WGS) entry which is preliminary data.</text>
</comment>
<dbReference type="RefSeq" id="WP_137483061.1">
    <property type="nucleotide sequence ID" value="NZ_SZZP01000028.1"/>
</dbReference>
<dbReference type="Gene3D" id="1.10.10.10">
    <property type="entry name" value="Winged helix-like DNA-binding domain superfamily/Winged helix DNA-binding domain"/>
    <property type="match status" value="1"/>
</dbReference>
<dbReference type="Proteomes" id="UP000305095">
    <property type="component" value="Unassembled WGS sequence"/>
</dbReference>
<sequence>MPRRKQAKRTIVKDLRSILRLTYEQDLSVREISERLQISKSSVA</sequence>
<dbReference type="InterPro" id="IPR013249">
    <property type="entry name" value="RNA_pol_sigma70_r4_t2"/>
</dbReference>
<reference evidence="3 4" key="1">
    <citation type="submission" date="2019-05" db="EMBL/GenBank/DDBJ databases">
        <title>Draft Genome of Bradyrhizobium elkanii strain SEMIA 938, Used in Commercial Inoculants for Lupinus spp. in Brazil.</title>
        <authorList>
            <person name="Hungria M."/>
            <person name="Delamuta J.R.M."/>
            <person name="Ribeiro R.A."/>
            <person name="Nogueira M.A."/>
        </authorList>
    </citation>
    <scope>NUCLEOTIDE SEQUENCE [LARGE SCALE GENOMIC DNA]</scope>
    <source>
        <strain evidence="3 4">Semia 938</strain>
    </source>
</reference>
<dbReference type="AlphaFoldDB" id="A0A4U6RI20"/>
<dbReference type="GO" id="GO:0016987">
    <property type="term" value="F:sigma factor activity"/>
    <property type="evidence" value="ECO:0007669"/>
    <property type="project" value="InterPro"/>
</dbReference>
<evidence type="ECO:0000313" key="4">
    <source>
        <dbReference type="Proteomes" id="UP000305095"/>
    </source>
</evidence>
<dbReference type="InterPro" id="IPR013324">
    <property type="entry name" value="RNA_pol_sigma_r3/r4-like"/>
</dbReference>
<evidence type="ECO:0000313" key="2">
    <source>
        <dbReference type="EMBL" id="TKV71683.1"/>
    </source>
</evidence>
<proteinExistence type="predicted"/>
<organism evidence="3 4">
    <name type="scientific">Bradyrhizobium elkanii</name>
    <dbReference type="NCBI Taxonomy" id="29448"/>
    <lineage>
        <taxon>Bacteria</taxon>
        <taxon>Pseudomonadati</taxon>
        <taxon>Pseudomonadota</taxon>
        <taxon>Alphaproteobacteria</taxon>
        <taxon>Hyphomicrobiales</taxon>
        <taxon>Nitrobacteraceae</taxon>
        <taxon>Bradyrhizobium</taxon>
    </lineage>
</organism>
<dbReference type="GO" id="GO:0003677">
    <property type="term" value="F:DNA binding"/>
    <property type="evidence" value="ECO:0007669"/>
    <property type="project" value="InterPro"/>
</dbReference>